<accession>A0A3N4N352</accession>
<evidence type="ECO:0000313" key="4">
    <source>
        <dbReference type="Proteomes" id="UP000272412"/>
    </source>
</evidence>
<feature type="transmembrane region" description="Helical" evidence="1">
    <location>
        <begin position="57"/>
        <end position="77"/>
    </location>
</feature>
<keyword evidence="1" id="KW-0812">Transmembrane</keyword>
<sequence>MSRKTGHMIFYMLLILPTLIFLFIPAHAAADWAISLNSFLDDYLFGNGYYKPDRYPFASKVTNSFTVVSAVFSGIYCGIFSKYDPDSITGKDRKKMHVFFFVALSLLLWVSIYPQEFSTSIGRSFGTKQSFHNNYFYFLFLMTVKEVMIFLSISYFVRLFSKRFERIKNPRQ</sequence>
<keyword evidence="1" id="KW-0472">Membrane</keyword>
<dbReference type="EMBL" id="RPFL01000005">
    <property type="protein sequence ID" value="RPD89775.1"/>
    <property type="molecule type" value="Genomic_DNA"/>
</dbReference>
<keyword evidence="2" id="KW-0732">Signal</keyword>
<feature type="transmembrane region" description="Helical" evidence="1">
    <location>
        <begin position="98"/>
        <end position="115"/>
    </location>
</feature>
<evidence type="ECO:0000256" key="2">
    <source>
        <dbReference type="SAM" id="SignalP"/>
    </source>
</evidence>
<gene>
    <name evidence="3" type="ORF">EGK74_03045</name>
</gene>
<feature type="chain" id="PRO_5018329210" evidence="2">
    <location>
        <begin position="29"/>
        <end position="172"/>
    </location>
</feature>
<evidence type="ECO:0000313" key="3">
    <source>
        <dbReference type="EMBL" id="RPD89775.1"/>
    </source>
</evidence>
<keyword evidence="4" id="KW-1185">Reference proteome</keyword>
<evidence type="ECO:0000256" key="1">
    <source>
        <dbReference type="SAM" id="Phobius"/>
    </source>
</evidence>
<dbReference type="AlphaFoldDB" id="A0A3N4N352"/>
<protein>
    <submittedName>
        <fullName evidence="3">Uncharacterized protein</fullName>
    </submittedName>
</protein>
<feature type="transmembrane region" description="Helical" evidence="1">
    <location>
        <begin position="135"/>
        <end position="157"/>
    </location>
</feature>
<organism evidence="3 4">
    <name type="scientific">Neisseria weixii</name>
    <dbReference type="NCBI Taxonomy" id="1853276"/>
    <lineage>
        <taxon>Bacteria</taxon>
        <taxon>Pseudomonadati</taxon>
        <taxon>Pseudomonadota</taxon>
        <taxon>Betaproteobacteria</taxon>
        <taxon>Neisseriales</taxon>
        <taxon>Neisseriaceae</taxon>
        <taxon>Neisseria</taxon>
    </lineage>
</organism>
<keyword evidence="1" id="KW-1133">Transmembrane helix</keyword>
<dbReference type="RefSeq" id="WP_096295464.1">
    <property type="nucleotide sequence ID" value="NZ_CP023429.1"/>
</dbReference>
<dbReference type="Proteomes" id="UP000272412">
    <property type="component" value="Unassembled WGS sequence"/>
</dbReference>
<dbReference type="OrthoDB" id="8608470at2"/>
<proteinExistence type="predicted"/>
<name>A0A3N4N352_9NEIS</name>
<dbReference type="KEGG" id="nwx:CGZ65_07970"/>
<reference evidence="3 4" key="1">
    <citation type="submission" date="2018-11" db="EMBL/GenBank/DDBJ databases">
        <title>Neisseria weixii sp. nov. isolated from the rectal contents of plateau pika (Ochotona cruzoniae).</title>
        <authorList>
            <person name="Zhang G."/>
        </authorList>
    </citation>
    <scope>NUCLEOTIDE SEQUENCE [LARGE SCALE GENOMIC DNA]</scope>
    <source>
        <strain evidence="3 4">10009</strain>
    </source>
</reference>
<comment type="caution">
    <text evidence="3">The sequence shown here is derived from an EMBL/GenBank/DDBJ whole genome shotgun (WGS) entry which is preliminary data.</text>
</comment>
<feature type="signal peptide" evidence="2">
    <location>
        <begin position="1"/>
        <end position="28"/>
    </location>
</feature>